<keyword evidence="1" id="KW-0732">Signal</keyword>
<dbReference type="AlphaFoldDB" id="A0AA39Y116"/>
<evidence type="ECO:0000256" key="1">
    <source>
        <dbReference type="SAM" id="SignalP"/>
    </source>
</evidence>
<evidence type="ECO:0000259" key="2">
    <source>
        <dbReference type="Pfam" id="PF26534"/>
    </source>
</evidence>
<dbReference type="Proteomes" id="UP001174936">
    <property type="component" value="Unassembled WGS sequence"/>
</dbReference>
<name>A0AA39Y116_9PEZI</name>
<dbReference type="InterPro" id="IPR058645">
    <property type="entry name" value="NTF2-like_dom_7"/>
</dbReference>
<dbReference type="Pfam" id="PF26534">
    <property type="entry name" value="NTF2_7"/>
    <property type="match status" value="1"/>
</dbReference>
<proteinExistence type="predicted"/>
<evidence type="ECO:0000313" key="4">
    <source>
        <dbReference type="Proteomes" id="UP001174936"/>
    </source>
</evidence>
<dbReference type="EMBL" id="JAULSV010000005">
    <property type="protein sequence ID" value="KAK0643938.1"/>
    <property type="molecule type" value="Genomic_DNA"/>
</dbReference>
<evidence type="ECO:0000313" key="3">
    <source>
        <dbReference type="EMBL" id="KAK0643938.1"/>
    </source>
</evidence>
<feature type="chain" id="PRO_5041361873" description="NTF2-like domain-containing protein" evidence="1">
    <location>
        <begin position="16"/>
        <end position="191"/>
    </location>
</feature>
<protein>
    <recommendedName>
        <fullName evidence="2">NTF2-like domain-containing protein</fullName>
    </recommendedName>
</protein>
<organism evidence="3 4">
    <name type="scientific">Cercophora newfieldiana</name>
    <dbReference type="NCBI Taxonomy" id="92897"/>
    <lineage>
        <taxon>Eukaryota</taxon>
        <taxon>Fungi</taxon>
        <taxon>Dikarya</taxon>
        <taxon>Ascomycota</taxon>
        <taxon>Pezizomycotina</taxon>
        <taxon>Sordariomycetes</taxon>
        <taxon>Sordariomycetidae</taxon>
        <taxon>Sordariales</taxon>
        <taxon>Lasiosphaeriaceae</taxon>
        <taxon>Cercophora</taxon>
    </lineage>
</organism>
<feature type="signal peptide" evidence="1">
    <location>
        <begin position="1"/>
        <end position="15"/>
    </location>
</feature>
<accession>A0AA39Y116</accession>
<keyword evidence="4" id="KW-1185">Reference proteome</keyword>
<comment type="caution">
    <text evidence="3">The sequence shown here is derived from an EMBL/GenBank/DDBJ whole genome shotgun (WGS) entry which is preliminary data.</text>
</comment>
<reference evidence="3" key="1">
    <citation type="submission" date="2023-06" db="EMBL/GenBank/DDBJ databases">
        <title>Genome-scale phylogeny and comparative genomics of the fungal order Sordariales.</title>
        <authorList>
            <consortium name="Lawrence Berkeley National Laboratory"/>
            <person name="Hensen N."/>
            <person name="Bonometti L."/>
            <person name="Westerberg I."/>
            <person name="Brannstrom I.O."/>
            <person name="Guillou S."/>
            <person name="Cros-Aarteil S."/>
            <person name="Calhoun S."/>
            <person name="Haridas S."/>
            <person name="Kuo A."/>
            <person name="Mondo S."/>
            <person name="Pangilinan J."/>
            <person name="Riley R."/>
            <person name="Labutti K."/>
            <person name="Andreopoulos B."/>
            <person name="Lipzen A."/>
            <person name="Chen C."/>
            <person name="Yanf M."/>
            <person name="Daum C."/>
            <person name="Ng V."/>
            <person name="Clum A."/>
            <person name="Steindorff A."/>
            <person name="Ohm R."/>
            <person name="Martin F."/>
            <person name="Silar P."/>
            <person name="Natvig D."/>
            <person name="Lalanne C."/>
            <person name="Gautier V."/>
            <person name="Ament-Velasquez S.L."/>
            <person name="Kruys A."/>
            <person name="Hutchinson M.I."/>
            <person name="Powell A.J."/>
            <person name="Barry K."/>
            <person name="Miller A.N."/>
            <person name="Grigoriev I.V."/>
            <person name="Debuchy R."/>
            <person name="Gladieux P."/>
            <person name="Thoren M.H."/>
            <person name="Johannesson H."/>
        </authorList>
    </citation>
    <scope>NUCLEOTIDE SEQUENCE</scope>
    <source>
        <strain evidence="3">SMH2532-1</strain>
    </source>
</reference>
<feature type="domain" description="NTF2-like" evidence="2">
    <location>
        <begin position="38"/>
        <end position="178"/>
    </location>
</feature>
<sequence length="191" mass="21151">MRFFTALTFAATAAAAAVGTTSIKRNGLEVRVATEPKKCLCKSDVDELTAVYAQMLDNWDDSLIKYLHEDFLDWSESIAVLIPNGPPLGVPIFTKDTFIDHQHTQPDDLPVIIEKLGPWNCNALSFVWHATFKKFGGQTEKKVRGVTIIEVEKVEGQWQFKNFDVEFNNINYNLAIGGTVTGPAPPPAPAE</sequence>
<gene>
    <name evidence="3" type="ORF">B0T16DRAFT_392383</name>
</gene>